<sequence>MYAGDRNTAITNQPKTKTIATAICIRMVDSKAKKNKDEKQAMVTEGRFTSIQVVAIICFALICQTLIISTRTDDEKRKVHGTVYGGKGDKKHLGGFTEIDMQGISPAVWKHVVEKWTVQSVLDVGCGRGTSTSWFYTHGLRTQCVEGSHDAIGQSMLPDKSLIVEHDFSRGPWWPKDTFDAVWSVEFLEHVNVQFHYNYISTFRKAAILLVTSSRWGGWHHVEVHSDDWWIRKYEAYGFKYDDKLTQELKQIGAKEKANHTLFPPNDEEYNAQHVWTSMKVFINPTVAALPQHAHLFGEFGCFEAIGASRECGTKAGRYSIENAEKETLLDPSFYPLNLTIAQDEAWYDIVKANIKQKP</sequence>
<evidence type="ECO:0000256" key="1">
    <source>
        <dbReference type="SAM" id="Phobius"/>
    </source>
</evidence>
<keyword evidence="3" id="KW-1185">Reference proteome</keyword>
<keyword evidence="1" id="KW-0812">Transmembrane</keyword>
<protein>
    <submittedName>
        <fullName evidence="2">Uncharacterized protein</fullName>
    </submittedName>
</protein>
<dbReference type="OrthoDB" id="198346at2759"/>
<dbReference type="AlphaFoldDB" id="A0A1E7FUR5"/>
<feature type="transmembrane region" description="Helical" evidence="1">
    <location>
        <begin position="48"/>
        <end position="68"/>
    </location>
</feature>
<keyword evidence="1" id="KW-1133">Transmembrane helix</keyword>
<proteinExistence type="predicted"/>
<dbReference type="InParanoid" id="A0A1E7FUR5"/>
<dbReference type="KEGG" id="fcy:FRACYDRAFT_232026"/>
<gene>
    <name evidence="2" type="ORF">FRACYDRAFT_232026</name>
</gene>
<evidence type="ECO:0000313" key="2">
    <source>
        <dbReference type="EMBL" id="OEU21882.1"/>
    </source>
</evidence>
<name>A0A1E7FUR5_9STRA</name>
<dbReference type="InterPro" id="IPR029063">
    <property type="entry name" value="SAM-dependent_MTases_sf"/>
</dbReference>
<dbReference type="CDD" id="cd02440">
    <property type="entry name" value="AdoMet_MTases"/>
    <property type="match status" value="1"/>
</dbReference>
<keyword evidence="1" id="KW-0472">Membrane</keyword>
<dbReference type="EMBL" id="KV784353">
    <property type="protein sequence ID" value="OEU21882.1"/>
    <property type="molecule type" value="Genomic_DNA"/>
</dbReference>
<organism evidence="2 3">
    <name type="scientific">Fragilariopsis cylindrus CCMP1102</name>
    <dbReference type="NCBI Taxonomy" id="635003"/>
    <lineage>
        <taxon>Eukaryota</taxon>
        <taxon>Sar</taxon>
        <taxon>Stramenopiles</taxon>
        <taxon>Ochrophyta</taxon>
        <taxon>Bacillariophyta</taxon>
        <taxon>Bacillariophyceae</taxon>
        <taxon>Bacillariophycidae</taxon>
        <taxon>Bacillariales</taxon>
        <taxon>Bacillariaceae</taxon>
        <taxon>Fragilariopsis</taxon>
    </lineage>
</organism>
<dbReference type="Proteomes" id="UP000095751">
    <property type="component" value="Unassembled WGS sequence"/>
</dbReference>
<dbReference type="Pfam" id="PF13489">
    <property type="entry name" value="Methyltransf_23"/>
    <property type="match status" value="1"/>
</dbReference>
<dbReference type="Gene3D" id="3.40.50.150">
    <property type="entry name" value="Vaccinia Virus protein VP39"/>
    <property type="match status" value="1"/>
</dbReference>
<reference evidence="2 3" key="1">
    <citation type="submission" date="2016-09" db="EMBL/GenBank/DDBJ databases">
        <title>Extensive genetic diversity and differential bi-allelic expression allows diatom success in the polar Southern Ocean.</title>
        <authorList>
            <consortium name="DOE Joint Genome Institute"/>
            <person name="Mock T."/>
            <person name="Otillar R.P."/>
            <person name="Strauss J."/>
            <person name="Dupont C."/>
            <person name="Frickenhaus S."/>
            <person name="Maumus F."/>
            <person name="Mcmullan M."/>
            <person name="Sanges R."/>
            <person name="Schmutz J."/>
            <person name="Toseland A."/>
            <person name="Valas R."/>
            <person name="Veluchamy A."/>
            <person name="Ward B.J."/>
            <person name="Allen A."/>
            <person name="Barry K."/>
            <person name="Falciatore A."/>
            <person name="Ferrante M."/>
            <person name="Fortunato A.E."/>
            <person name="Gloeckner G."/>
            <person name="Gruber A."/>
            <person name="Hipkin R."/>
            <person name="Janech M."/>
            <person name="Kroth P."/>
            <person name="Leese F."/>
            <person name="Lindquist E."/>
            <person name="Lyon B.R."/>
            <person name="Martin J."/>
            <person name="Mayer C."/>
            <person name="Parker M."/>
            <person name="Quesneville H."/>
            <person name="Raymond J."/>
            <person name="Uhlig C."/>
            <person name="Valentin K.U."/>
            <person name="Worden A.Z."/>
            <person name="Armbrust E.V."/>
            <person name="Bowler C."/>
            <person name="Green B."/>
            <person name="Moulton V."/>
            <person name="Van Oosterhout C."/>
            <person name="Grigoriev I."/>
        </authorList>
    </citation>
    <scope>NUCLEOTIDE SEQUENCE [LARGE SCALE GENOMIC DNA]</scope>
    <source>
        <strain evidence="2 3">CCMP1102</strain>
    </source>
</reference>
<evidence type="ECO:0000313" key="3">
    <source>
        <dbReference type="Proteomes" id="UP000095751"/>
    </source>
</evidence>
<dbReference type="SUPFAM" id="SSF53335">
    <property type="entry name" value="S-adenosyl-L-methionine-dependent methyltransferases"/>
    <property type="match status" value="1"/>
</dbReference>
<accession>A0A1E7FUR5</accession>